<evidence type="ECO:0000256" key="6">
    <source>
        <dbReference type="ARBA" id="ARBA00022989"/>
    </source>
</evidence>
<keyword evidence="6 8" id="KW-1133">Transmembrane helix</keyword>
<evidence type="ECO:0000256" key="3">
    <source>
        <dbReference type="ARBA" id="ARBA00022448"/>
    </source>
</evidence>
<organism evidence="10 11">
    <name type="scientific">Pseudophaeobacter arcticus</name>
    <dbReference type="NCBI Taxonomy" id="385492"/>
    <lineage>
        <taxon>Bacteria</taxon>
        <taxon>Pseudomonadati</taxon>
        <taxon>Pseudomonadota</taxon>
        <taxon>Alphaproteobacteria</taxon>
        <taxon>Rhodobacterales</taxon>
        <taxon>Paracoccaceae</taxon>
        <taxon>Pseudophaeobacter</taxon>
    </lineage>
</organism>
<dbReference type="NCBIfam" id="TIGR00688">
    <property type="entry name" value="rarD"/>
    <property type="match status" value="1"/>
</dbReference>
<dbReference type="Proteomes" id="UP001441944">
    <property type="component" value="Unassembled WGS sequence"/>
</dbReference>
<evidence type="ECO:0000259" key="9">
    <source>
        <dbReference type="Pfam" id="PF00892"/>
    </source>
</evidence>
<dbReference type="PANTHER" id="PTHR32322">
    <property type="entry name" value="INNER MEMBRANE TRANSPORTER"/>
    <property type="match status" value="1"/>
</dbReference>
<dbReference type="EMBL" id="BAABWU010000015">
    <property type="protein sequence ID" value="GAA6197824.1"/>
    <property type="molecule type" value="Genomic_DNA"/>
</dbReference>
<feature type="transmembrane region" description="Helical" evidence="8">
    <location>
        <begin position="177"/>
        <end position="195"/>
    </location>
</feature>
<feature type="transmembrane region" description="Helical" evidence="8">
    <location>
        <begin position="7"/>
        <end position="29"/>
    </location>
</feature>
<evidence type="ECO:0000313" key="11">
    <source>
        <dbReference type="Proteomes" id="UP001441944"/>
    </source>
</evidence>
<keyword evidence="3" id="KW-0813">Transport</keyword>
<dbReference type="PANTHER" id="PTHR32322:SF2">
    <property type="entry name" value="EAMA DOMAIN-CONTAINING PROTEIN"/>
    <property type="match status" value="1"/>
</dbReference>
<feature type="transmembrane region" description="Helical" evidence="8">
    <location>
        <begin position="238"/>
        <end position="256"/>
    </location>
</feature>
<protein>
    <submittedName>
        <fullName evidence="10">EamA family transporter RarD</fullName>
    </submittedName>
</protein>
<feature type="transmembrane region" description="Helical" evidence="8">
    <location>
        <begin position="102"/>
        <end position="119"/>
    </location>
</feature>
<comment type="caution">
    <text evidence="10">The sequence shown here is derived from an EMBL/GenBank/DDBJ whole genome shotgun (WGS) entry which is preliminary data.</text>
</comment>
<dbReference type="RefSeq" id="WP_353401589.1">
    <property type="nucleotide sequence ID" value="NZ_BAABWU010000015.1"/>
</dbReference>
<gene>
    <name evidence="10" type="primary">rarD_2</name>
    <name evidence="10" type="ORF">NBRC116598_32690</name>
</gene>
<keyword evidence="7 8" id="KW-0472">Membrane</keyword>
<accession>A0ABQ0APZ7</accession>
<proteinExistence type="inferred from homology"/>
<dbReference type="SUPFAM" id="SSF103481">
    <property type="entry name" value="Multidrug resistance efflux transporter EmrE"/>
    <property type="match status" value="2"/>
</dbReference>
<feature type="transmembrane region" description="Helical" evidence="8">
    <location>
        <begin position="126"/>
        <end position="143"/>
    </location>
</feature>
<evidence type="ECO:0000256" key="7">
    <source>
        <dbReference type="ARBA" id="ARBA00023136"/>
    </source>
</evidence>
<feature type="transmembrane region" description="Helical" evidence="8">
    <location>
        <begin position="71"/>
        <end position="90"/>
    </location>
</feature>
<feature type="domain" description="EamA" evidence="9">
    <location>
        <begin position="6"/>
        <end position="142"/>
    </location>
</feature>
<keyword evidence="5 8" id="KW-0812">Transmembrane</keyword>
<evidence type="ECO:0000256" key="4">
    <source>
        <dbReference type="ARBA" id="ARBA00022475"/>
    </source>
</evidence>
<keyword evidence="11" id="KW-1185">Reference proteome</keyword>
<dbReference type="InterPro" id="IPR004626">
    <property type="entry name" value="RarD"/>
</dbReference>
<evidence type="ECO:0000256" key="5">
    <source>
        <dbReference type="ARBA" id="ARBA00022692"/>
    </source>
</evidence>
<feature type="domain" description="EamA" evidence="9">
    <location>
        <begin position="151"/>
        <end position="278"/>
    </location>
</feature>
<evidence type="ECO:0000256" key="8">
    <source>
        <dbReference type="SAM" id="Phobius"/>
    </source>
</evidence>
<dbReference type="InterPro" id="IPR000620">
    <property type="entry name" value="EamA_dom"/>
</dbReference>
<evidence type="ECO:0000256" key="1">
    <source>
        <dbReference type="ARBA" id="ARBA00004651"/>
    </source>
</evidence>
<dbReference type="InterPro" id="IPR050638">
    <property type="entry name" value="AA-Vitamin_Transporters"/>
</dbReference>
<keyword evidence="4" id="KW-1003">Cell membrane</keyword>
<feature type="transmembrane region" description="Helical" evidence="8">
    <location>
        <begin position="41"/>
        <end position="59"/>
    </location>
</feature>
<comment type="subcellular location">
    <subcellularLocation>
        <location evidence="1">Cell membrane</location>
        <topology evidence="1">Multi-pass membrane protein</topology>
    </subcellularLocation>
</comment>
<name>A0ABQ0APZ7_9RHOB</name>
<dbReference type="Pfam" id="PF00892">
    <property type="entry name" value="EamA"/>
    <property type="match status" value="2"/>
</dbReference>
<comment type="similarity">
    <text evidence="2">Belongs to the EamA transporter family.</text>
</comment>
<dbReference type="InterPro" id="IPR037185">
    <property type="entry name" value="EmrE-like"/>
</dbReference>
<sequence>MSEATKGVFAMIAACSIWGLSGLFYKLLAHVPPEQVLSHRILWSGVFFASVLAVQGRLPQLIEVLRDWARVRVLLLATAMISLNWFIFITSIQIERATEASLGYYIFPLVSVVLGRLFFGEQLSRAQILAIGLAALAVVLLTYGLGVAPWIALVLGISFAIYGVVKKRLDTGPVVSVTAEVLLLCPLALLVIAVTGGGGFQNSWHDAALMMISGPLTGMPLILFSFAARRVALGSVGVLQYLNPTLQAFVASFIFGELFTPWHGAAFGLIWAAVLIFSFGALRKSRRSVHDAQRPAL</sequence>
<feature type="transmembrane region" description="Helical" evidence="8">
    <location>
        <begin position="207"/>
        <end position="226"/>
    </location>
</feature>
<reference evidence="10 11" key="1">
    <citation type="submission" date="2024-04" db="EMBL/GenBank/DDBJ databases">
        <title>Draft genome sequence of Pseudophaeobacter arcticus NBRC 116598.</title>
        <authorList>
            <person name="Miyakawa T."/>
            <person name="Kusuya Y."/>
            <person name="Miura T."/>
        </authorList>
    </citation>
    <scope>NUCLEOTIDE SEQUENCE [LARGE SCALE GENOMIC DNA]</scope>
    <source>
        <strain evidence="10 11">SU-CL00105</strain>
    </source>
</reference>
<evidence type="ECO:0000313" key="10">
    <source>
        <dbReference type="EMBL" id="GAA6197824.1"/>
    </source>
</evidence>
<evidence type="ECO:0000256" key="2">
    <source>
        <dbReference type="ARBA" id="ARBA00007362"/>
    </source>
</evidence>
<feature type="transmembrane region" description="Helical" evidence="8">
    <location>
        <begin position="262"/>
        <end position="282"/>
    </location>
</feature>
<feature type="transmembrane region" description="Helical" evidence="8">
    <location>
        <begin position="149"/>
        <end position="165"/>
    </location>
</feature>